<dbReference type="Pfam" id="PF08281">
    <property type="entry name" value="Sigma70_r4_2"/>
    <property type="match status" value="1"/>
</dbReference>
<reference evidence="9" key="1">
    <citation type="submission" date="2016-10" db="EMBL/GenBank/DDBJ databases">
        <authorList>
            <person name="Varghese N."/>
            <person name="Submissions S."/>
        </authorList>
    </citation>
    <scope>NUCLEOTIDE SEQUENCE [LARGE SCALE GENOMIC DNA]</scope>
    <source>
        <strain evidence="9">DSM 17298</strain>
    </source>
</reference>
<evidence type="ECO:0000256" key="5">
    <source>
        <dbReference type="ARBA" id="ARBA00023163"/>
    </source>
</evidence>
<dbReference type="GO" id="GO:0006352">
    <property type="term" value="P:DNA-templated transcription initiation"/>
    <property type="evidence" value="ECO:0007669"/>
    <property type="project" value="InterPro"/>
</dbReference>
<feature type="domain" description="RNA polymerase sigma factor 70 region 4 type 2" evidence="7">
    <location>
        <begin position="90"/>
        <end position="141"/>
    </location>
</feature>
<dbReference type="PANTHER" id="PTHR43133:SF8">
    <property type="entry name" value="RNA POLYMERASE SIGMA FACTOR HI_1459-RELATED"/>
    <property type="match status" value="1"/>
</dbReference>
<protein>
    <submittedName>
        <fullName evidence="8">RNA polymerase sigma-70 factor, ECF subfamily</fullName>
    </submittedName>
</protein>
<keyword evidence="3" id="KW-0731">Sigma factor</keyword>
<gene>
    <name evidence="8" type="ORF">SAMN03080598_01043</name>
</gene>
<dbReference type="AlphaFoldDB" id="A0A1H5U490"/>
<keyword evidence="9" id="KW-1185">Reference proteome</keyword>
<comment type="similarity">
    <text evidence="1">Belongs to the sigma-70 factor family. ECF subfamily.</text>
</comment>
<evidence type="ECO:0000313" key="9">
    <source>
        <dbReference type="Proteomes" id="UP000236736"/>
    </source>
</evidence>
<dbReference type="Pfam" id="PF04542">
    <property type="entry name" value="Sigma70_r2"/>
    <property type="match status" value="1"/>
</dbReference>
<dbReference type="InterPro" id="IPR039425">
    <property type="entry name" value="RNA_pol_sigma-70-like"/>
</dbReference>
<evidence type="ECO:0000313" key="8">
    <source>
        <dbReference type="EMBL" id="SEF69873.1"/>
    </source>
</evidence>
<keyword evidence="2" id="KW-0805">Transcription regulation</keyword>
<dbReference type="STRING" id="1120964.GCA_001313265_03888"/>
<evidence type="ECO:0000256" key="1">
    <source>
        <dbReference type="ARBA" id="ARBA00010641"/>
    </source>
</evidence>
<accession>A0A1H5U490</accession>
<dbReference type="InterPro" id="IPR013324">
    <property type="entry name" value="RNA_pol_sigma_r3/r4-like"/>
</dbReference>
<dbReference type="Gene3D" id="1.10.1740.10">
    <property type="match status" value="1"/>
</dbReference>
<dbReference type="Proteomes" id="UP000236736">
    <property type="component" value="Unassembled WGS sequence"/>
</dbReference>
<keyword evidence="4" id="KW-0238">DNA-binding</keyword>
<evidence type="ECO:0000259" key="7">
    <source>
        <dbReference type="Pfam" id="PF08281"/>
    </source>
</evidence>
<dbReference type="PANTHER" id="PTHR43133">
    <property type="entry name" value="RNA POLYMERASE ECF-TYPE SIGMA FACTO"/>
    <property type="match status" value="1"/>
</dbReference>
<dbReference type="Gene3D" id="1.10.10.10">
    <property type="entry name" value="Winged helix-like DNA-binding domain superfamily/Winged helix DNA-binding domain"/>
    <property type="match status" value="1"/>
</dbReference>
<dbReference type="InterPro" id="IPR013249">
    <property type="entry name" value="RNA_pol_sigma70_r4_t2"/>
</dbReference>
<dbReference type="NCBIfam" id="TIGR02937">
    <property type="entry name" value="sigma70-ECF"/>
    <property type="match status" value="1"/>
</dbReference>
<dbReference type="InterPro" id="IPR013325">
    <property type="entry name" value="RNA_pol_sigma_r2"/>
</dbReference>
<dbReference type="GO" id="GO:0003677">
    <property type="term" value="F:DNA binding"/>
    <property type="evidence" value="ECO:0007669"/>
    <property type="project" value="UniProtKB-KW"/>
</dbReference>
<organism evidence="8 9">
    <name type="scientific">Algoriphagus boritolerans DSM 17298 = JCM 18970</name>
    <dbReference type="NCBI Taxonomy" id="1120964"/>
    <lineage>
        <taxon>Bacteria</taxon>
        <taxon>Pseudomonadati</taxon>
        <taxon>Bacteroidota</taxon>
        <taxon>Cytophagia</taxon>
        <taxon>Cytophagales</taxon>
        <taxon>Cyclobacteriaceae</taxon>
        <taxon>Algoriphagus</taxon>
    </lineage>
</organism>
<evidence type="ECO:0000256" key="2">
    <source>
        <dbReference type="ARBA" id="ARBA00023015"/>
    </source>
</evidence>
<name>A0A1H5U490_9BACT</name>
<sequence length="153" mass="18256">MRGKLFRMVFLWTKDRDLAEDVLQNVFEKTVERQKELQTHPNLAGWMVKSLKNEVLMHHRKNNRMDGLEEIQEPAAEQLDSLESEESHRLIFDLVSRLPEKQQVIFHLREVEELSYEEIALQMEISLDQVKVNLHRARKTLREKLINQGITRQ</sequence>
<keyword evidence="5" id="KW-0804">Transcription</keyword>
<dbReference type="InterPro" id="IPR036388">
    <property type="entry name" value="WH-like_DNA-bd_sf"/>
</dbReference>
<dbReference type="InterPro" id="IPR007627">
    <property type="entry name" value="RNA_pol_sigma70_r2"/>
</dbReference>
<feature type="domain" description="RNA polymerase sigma-70 region 2" evidence="6">
    <location>
        <begin position="4"/>
        <end position="64"/>
    </location>
</feature>
<dbReference type="SUPFAM" id="SSF88946">
    <property type="entry name" value="Sigma2 domain of RNA polymerase sigma factors"/>
    <property type="match status" value="1"/>
</dbReference>
<dbReference type="CDD" id="cd06171">
    <property type="entry name" value="Sigma70_r4"/>
    <property type="match status" value="1"/>
</dbReference>
<dbReference type="GO" id="GO:0016987">
    <property type="term" value="F:sigma factor activity"/>
    <property type="evidence" value="ECO:0007669"/>
    <property type="project" value="UniProtKB-KW"/>
</dbReference>
<evidence type="ECO:0000256" key="4">
    <source>
        <dbReference type="ARBA" id="ARBA00023125"/>
    </source>
</evidence>
<proteinExistence type="inferred from homology"/>
<dbReference type="SUPFAM" id="SSF88659">
    <property type="entry name" value="Sigma3 and sigma4 domains of RNA polymerase sigma factors"/>
    <property type="match status" value="1"/>
</dbReference>
<dbReference type="EMBL" id="FNVR01000004">
    <property type="protein sequence ID" value="SEF69873.1"/>
    <property type="molecule type" value="Genomic_DNA"/>
</dbReference>
<dbReference type="InterPro" id="IPR014284">
    <property type="entry name" value="RNA_pol_sigma-70_dom"/>
</dbReference>
<evidence type="ECO:0000256" key="3">
    <source>
        <dbReference type="ARBA" id="ARBA00023082"/>
    </source>
</evidence>
<evidence type="ECO:0000259" key="6">
    <source>
        <dbReference type="Pfam" id="PF04542"/>
    </source>
</evidence>